<comment type="caution">
    <text evidence="1">The sequence shown here is derived from an EMBL/GenBank/DDBJ whole genome shotgun (WGS) entry which is preliminary data.</text>
</comment>
<reference evidence="2" key="1">
    <citation type="journal article" date="2019" name="Nat. Commun.">
        <title>The genome of broomcorn millet.</title>
        <authorList>
            <person name="Zou C."/>
            <person name="Miki D."/>
            <person name="Li D."/>
            <person name="Tang Q."/>
            <person name="Xiao L."/>
            <person name="Rajput S."/>
            <person name="Deng P."/>
            <person name="Jia W."/>
            <person name="Huang R."/>
            <person name="Zhang M."/>
            <person name="Sun Y."/>
            <person name="Hu J."/>
            <person name="Fu X."/>
            <person name="Schnable P.S."/>
            <person name="Li F."/>
            <person name="Zhang H."/>
            <person name="Feng B."/>
            <person name="Zhu X."/>
            <person name="Liu R."/>
            <person name="Schnable J.C."/>
            <person name="Zhu J.-K."/>
            <person name="Zhang H."/>
        </authorList>
    </citation>
    <scope>NUCLEOTIDE SEQUENCE [LARGE SCALE GENOMIC DNA]</scope>
</reference>
<evidence type="ECO:0000313" key="1">
    <source>
        <dbReference type="EMBL" id="RLN16799.1"/>
    </source>
</evidence>
<proteinExistence type="predicted"/>
<dbReference type="OrthoDB" id="593392at2759"/>
<sequence length="149" mass="17106">MVNERIIETACVVYNCDYCVDKHSKSLHDAAKYLEEISGINPQGWSLMKIATALMMVCCPYQQLKTGHPGKIFSKEACVQLWNDALKYEGKIPHMWHVTLHLLLELLLMITEFDFKSWIAAAVATLIGHMDYYADTFISMHKRINNPNK</sequence>
<evidence type="ECO:0000313" key="2">
    <source>
        <dbReference type="Proteomes" id="UP000275267"/>
    </source>
</evidence>
<dbReference type="AlphaFoldDB" id="A0A3L6S8A2"/>
<keyword evidence="2" id="KW-1185">Reference proteome</keyword>
<organism evidence="1 2">
    <name type="scientific">Panicum miliaceum</name>
    <name type="common">Proso millet</name>
    <name type="synonym">Broomcorn millet</name>
    <dbReference type="NCBI Taxonomy" id="4540"/>
    <lineage>
        <taxon>Eukaryota</taxon>
        <taxon>Viridiplantae</taxon>
        <taxon>Streptophyta</taxon>
        <taxon>Embryophyta</taxon>
        <taxon>Tracheophyta</taxon>
        <taxon>Spermatophyta</taxon>
        <taxon>Magnoliopsida</taxon>
        <taxon>Liliopsida</taxon>
        <taxon>Poales</taxon>
        <taxon>Poaceae</taxon>
        <taxon>PACMAD clade</taxon>
        <taxon>Panicoideae</taxon>
        <taxon>Panicodae</taxon>
        <taxon>Paniceae</taxon>
        <taxon>Panicinae</taxon>
        <taxon>Panicum</taxon>
        <taxon>Panicum sect. Panicum</taxon>
    </lineage>
</organism>
<dbReference type="EMBL" id="PQIB02000005">
    <property type="protein sequence ID" value="RLN16799.1"/>
    <property type="molecule type" value="Genomic_DNA"/>
</dbReference>
<gene>
    <name evidence="1" type="ORF">C2845_PM02G08570</name>
</gene>
<dbReference type="Proteomes" id="UP000275267">
    <property type="component" value="Unassembled WGS sequence"/>
</dbReference>
<accession>A0A3L6S8A2</accession>
<protein>
    <submittedName>
        <fullName evidence="1">Uncharacterized protein</fullName>
    </submittedName>
</protein>
<name>A0A3L6S8A2_PANMI</name>